<dbReference type="RefSeq" id="WP_036212950.1">
    <property type="nucleotide sequence ID" value="NZ_AVPT01000032.1"/>
</dbReference>
<accession>A0A0A0EXT7</accession>
<dbReference type="OrthoDB" id="5958722at2"/>
<reference evidence="1 2" key="1">
    <citation type="journal article" date="2015" name="Stand. Genomic Sci.">
        <title>Genomic information of the arsenic-resistant bacterium Lysobacter arseniciresistens type strain ZS79(T) and comparison of Lysobacter draft genomes.</title>
        <authorList>
            <person name="Liu L."/>
            <person name="Zhang S."/>
            <person name="Luo M."/>
            <person name="Wang G."/>
        </authorList>
    </citation>
    <scope>NUCLEOTIDE SEQUENCE [LARGE SCALE GENOMIC DNA]</scope>
    <source>
        <strain evidence="1 2">ZS79</strain>
    </source>
</reference>
<proteinExistence type="predicted"/>
<comment type="caution">
    <text evidence="1">The sequence shown here is derived from an EMBL/GenBank/DDBJ whole genome shotgun (WGS) entry which is preliminary data.</text>
</comment>
<dbReference type="eggNOG" id="ENOG5033E79">
    <property type="taxonomic scope" value="Bacteria"/>
</dbReference>
<keyword evidence="2" id="KW-1185">Reference proteome</keyword>
<gene>
    <name evidence="1" type="ORF">N799_13585</name>
</gene>
<name>A0A0A0EXT7_9GAMM</name>
<evidence type="ECO:0000313" key="2">
    <source>
        <dbReference type="Proteomes" id="UP000029989"/>
    </source>
</evidence>
<protein>
    <submittedName>
        <fullName evidence="1">Uncharacterized protein</fullName>
    </submittedName>
</protein>
<evidence type="ECO:0000313" key="1">
    <source>
        <dbReference type="EMBL" id="KGM53957.1"/>
    </source>
</evidence>
<sequence length="64" mass="7010">MTTKLDKPVRREVTVGDVAYTLTIDPDGLKLVQKGHRKGHELRWQDIVNGDAAVAAALQGSLQQ</sequence>
<dbReference type="Proteomes" id="UP000029989">
    <property type="component" value="Unassembled WGS sequence"/>
</dbReference>
<dbReference type="AlphaFoldDB" id="A0A0A0EXT7"/>
<dbReference type="EMBL" id="AVPT01000032">
    <property type="protein sequence ID" value="KGM53957.1"/>
    <property type="molecule type" value="Genomic_DNA"/>
</dbReference>
<organism evidence="1 2">
    <name type="scientific">Lysobacter arseniciresistens ZS79</name>
    <dbReference type="NCBI Taxonomy" id="913325"/>
    <lineage>
        <taxon>Bacteria</taxon>
        <taxon>Pseudomonadati</taxon>
        <taxon>Pseudomonadota</taxon>
        <taxon>Gammaproteobacteria</taxon>
        <taxon>Lysobacterales</taxon>
        <taxon>Lysobacteraceae</taxon>
        <taxon>Novilysobacter</taxon>
    </lineage>
</organism>